<dbReference type="InParanoid" id="A0A165IJQ5"/>
<dbReference type="Proteomes" id="UP000076842">
    <property type="component" value="Unassembled WGS sequence"/>
</dbReference>
<dbReference type="AlphaFoldDB" id="A0A165IJQ5"/>
<evidence type="ECO:0000313" key="2">
    <source>
        <dbReference type="EMBL" id="KZT60663.1"/>
    </source>
</evidence>
<name>A0A165IJQ5_9BASI</name>
<evidence type="ECO:0000256" key="1">
    <source>
        <dbReference type="SAM" id="MobiDB-lite"/>
    </source>
</evidence>
<organism evidence="2 3">
    <name type="scientific">Calocera cornea HHB12733</name>
    <dbReference type="NCBI Taxonomy" id="1353952"/>
    <lineage>
        <taxon>Eukaryota</taxon>
        <taxon>Fungi</taxon>
        <taxon>Dikarya</taxon>
        <taxon>Basidiomycota</taxon>
        <taxon>Agaricomycotina</taxon>
        <taxon>Dacrymycetes</taxon>
        <taxon>Dacrymycetales</taxon>
        <taxon>Dacrymycetaceae</taxon>
        <taxon>Calocera</taxon>
    </lineage>
</organism>
<dbReference type="EMBL" id="KV423929">
    <property type="protein sequence ID" value="KZT60663.1"/>
    <property type="molecule type" value="Genomic_DNA"/>
</dbReference>
<evidence type="ECO:0000313" key="3">
    <source>
        <dbReference type="Proteomes" id="UP000076842"/>
    </source>
</evidence>
<protein>
    <submittedName>
        <fullName evidence="2">Uncharacterized protein</fullName>
    </submittedName>
</protein>
<feature type="region of interest" description="Disordered" evidence="1">
    <location>
        <begin position="29"/>
        <end position="60"/>
    </location>
</feature>
<reference evidence="2 3" key="1">
    <citation type="journal article" date="2016" name="Mol. Biol. Evol.">
        <title>Comparative Genomics of Early-Diverging Mushroom-Forming Fungi Provides Insights into the Origins of Lignocellulose Decay Capabilities.</title>
        <authorList>
            <person name="Nagy L.G."/>
            <person name="Riley R."/>
            <person name="Tritt A."/>
            <person name="Adam C."/>
            <person name="Daum C."/>
            <person name="Floudas D."/>
            <person name="Sun H."/>
            <person name="Yadav J.S."/>
            <person name="Pangilinan J."/>
            <person name="Larsson K.H."/>
            <person name="Matsuura K."/>
            <person name="Barry K."/>
            <person name="Labutti K."/>
            <person name="Kuo R."/>
            <person name="Ohm R.A."/>
            <person name="Bhattacharya S.S."/>
            <person name="Shirouzu T."/>
            <person name="Yoshinaga Y."/>
            <person name="Martin F.M."/>
            <person name="Grigoriev I.V."/>
            <person name="Hibbett D.S."/>
        </authorList>
    </citation>
    <scope>NUCLEOTIDE SEQUENCE [LARGE SCALE GENOMIC DNA]</scope>
    <source>
        <strain evidence="2 3">HHB12733</strain>
    </source>
</reference>
<accession>A0A165IJQ5</accession>
<gene>
    <name evidence="2" type="ORF">CALCODRAFT_465225</name>
</gene>
<keyword evidence="3" id="KW-1185">Reference proteome</keyword>
<sequence length="304" mass="32845">MPRKSILRLRMSSRCIRYELAIRRIRPHKAAQRRGAPHCGESSLHERQSHTRRWKQAAPSCGTGGKTSFLSASNALLAAPPMLEHYKNDVSTDLNLSTSDSVEASSPVSLIVHRATTTPASLHSMACEGVPSDIPFSSLGNPIKLLYAALRSQDLTISIVETGCAGLISSSILLPSRANPSLCYGVLVGSCSTGVRGRIPPSPGGTSRMKCESKKARAGTAAPTRDRFGSDSATVELSIAEEVEAEADSSWKENQMSHHVTRADNYSRAEYIHAAFLRQADDRWGNIRARIHMAVEAKGKVAKA</sequence>
<feature type="region of interest" description="Disordered" evidence="1">
    <location>
        <begin position="198"/>
        <end position="228"/>
    </location>
</feature>
<proteinExistence type="predicted"/>